<gene>
    <name evidence="1" type="ORF">X801_06365</name>
</gene>
<reference evidence="1 2" key="1">
    <citation type="submission" date="2015-03" db="EMBL/GenBank/DDBJ databases">
        <title>Draft genome of the nematode, Opisthorchis viverrini.</title>
        <authorList>
            <person name="Mitreva M."/>
        </authorList>
    </citation>
    <scope>NUCLEOTIDE SEQUENCE [LARGE SCALE GENOMIC DNA]</scope>
    <source>
        <strain evidence="1">Khon Kaen</strain>
    </source>
</reference>
<sequence>METYFGFIRIFMPGPMDVDDDTLAMKLANAAGYFAFDVQKYRLETLENQDIVLKKKTVTSRMPSEVANK</sequence>
<evidence type="ECO:0000313" key="1">
    <source>
        <dbReference type="EMBL" id="OON17794.1"/>
    </source>
</evidence>
<evidence type="ECO:0000313" key="2">
    <source>
        <dbReference type="Proteomes" id="UP000243686"/>
    </source>
</evidence>
<protein>
    <submittedName>
        <fullName evidence="1">Uncharacterized protein</fullName>
    </submittedName>
</protein>
<dbReference type="AlphaFoldDB" id="A0A1S8WTS0"/>
<name>A0A1S8WTS0_OPIVI</name>
<accession>A0A1S8WTS0</accession>
<keyword evidence="2" id="KW-1185">Reference proteome</keyword>
<dbReference type="Proteomes" id="UP000243686">
    <property type="component" value="Unassembled WGS sequence"/>
</dbReference>
<proteinExistence type="predicted"/>
<dbReference type="EMBL" id="KV894890">
    <property type="protein sequence ID" value="OON17794.1"/>
    <property type="molecule type" value="Genomic_DNA"/>
</dbReference>
<organism evidence="1 2">
    <name type="scientific">Opisthorchis viverrini</name>
    <name type="common">Southeast Asian liver fluke</name>
    <dbReference type="NCBI Taxonomy" id="6198"/>
    <lineage>
        <taxon>Eukaryota</taxon>
        <taxon>Metazoa</taxon>
        <taxon>Spiralia</taxon>
        <taxon>Lophotrochozoa</taxon>
        <taxon>Platyhelminthes</taxon>
        <taxon>Trematoda</taxon>
        <taxon>Digenea</taxon>
        <taxon>Opisthorchiida</taxon>
        <taxon>Opisthorchiata</taxon>
        <taxon>Opisthorchiidae</taxon>
        <taxon>Opisthorchis</taxon>
    </lineage>
</organism>